<gene>
    <name evidence="2" type="ORF">Pth03_44750</name>
</gene>
<keyword evidence="3" id="KW-1185">Reference proteome</keyword>
<dbReference type="Proteomes" id="UP000605992">
    <property type="component" value="Unassembled WGS sequence"/>
</dbReference>
<organism evidence="2 3">
    <name type="scientific">Planotetraspora thailandica</name>
    <dbReference type="NCBI Taxonomy" id="487172"/>
    <lineage>
        <taxon>Bacteria</taxon>
        <taxon>Bacillati</taxon>
        <taxon>Actinomycetota</taxon>
        <taxon>Actinomycetes</taxon>
        <taxon>Streptosporangiales</taxon>
        <taxon>Streptosporangiaceae</taxon>
        <taxon>Planotetraspora</taxon>
    </lineage>
</organism>
<evidence type="ECO:0000313" key="3">
    <source>
        <dbReference type="Proteomes" id="UP000605992"/>
    </source>
</evidence>
<dbReference type="EMBL" id="BOOR01000032">
    <property type="protein sequence ID" value="GII56086.1"/>
    <property type="molecule type" value="Genomic_DNA"/>
</dbReference>
<dbReference type="AlphaFoldDB" id="A0A8J3V6Z7"/>
<comment type="caution">
    <text evidence="2">The sequence shown here is derived from an EMBL/GenBank/DDBJ whole genome shotgun (WGS) entry which is preliminary data.</text>
</comment>
<sequence>MGPTRDLRLDMRGNALMINNASIMAGVTATCSPLLHAPPLSPTLDREPGVITVVPDEEMCQKQERPDGVKGRAALDSPE</sequence>
<evidence type="ECO:0000256" key="1">
    <source>
        <dbReference type="SAM" id="MobiDB-lite"/>
    </source>
</evidence>
<reference evidence="2" key="1">
    <citation type="submission" date="2021-01" db="EMBL/GenBank/DDBJ databases">
        <title>Whole genome shotgun sequence of Planotetraspora thailandica NBRC 104271.</title>
        <authorList>
            <person name="Komaki H."/>
            <person name="Tamura T."/>
        </authorList>
    </citation>
    <scope>NUCLEOTIDE SEQUENCE</scope>
    <source>
        <strain evidence="2">NBRC 104271</strain>
    </source>
</reference>
<feature type="compositionally biased region" description="Basic and acidic residues" evidence="1">
    <location>
        <begin position="59"/>
        <end position="70"/>
    </location>
</feature>
<accession>A0A8J3V6Z7</accession>
<protein>
    <submittedName>
        <fullName evidence="2">Uncharacterized protein</fullName>
    </submittedName>
</protein>
<evidence type="ECO:0000313" key="2">
    <source>
        <dbReference type="EMBL" id="GII56086.1"/>
    </source>
</evidence>
<name>A0A8J3V6Z7_9ACTN</name>
<proteinExistence type="predicted"/>
<feature type="region of interest" description="Disordered" evidence="1">
    <location>
        <begin position="57"/>
        <end position="79"/>
    </location>
</feature>